<name>A0A4R3MGG9_9FIRM</name>
<dbReference type="OrthoDB" id="2962700at2"/>
<feature type="transmembrane region" description="Helical" evidence="1">
    <location>
        <begin position="12"/>
        <end position="33"/>
    </location>
</feature>
<keyword evidence="3" id="KW-1185">Reference proteome</keyword>
<dbReference type="Proteomes" id="UP000294902">
    <property type="component" value="Unassembled WGS sequence"/>
</dbReference>
<feature type="transmembrane region" description="Helical" evidence="1">
    <location>
        <begin position="232"/>
        <end position="251"/>
    </location>
</feature>
<organism evidence="2 3">
    <name type="scientific">Natranaerovirga pectinivora</name>
    <dbReference type="NCBI Taxonomy" id="682400"/>
    <lineage>
        <taxon>Bacteria</taxon>
        <taxon>Bacillati</taxon>
        <taxon>Bacillota</taxon>
        <taxon>Clostridia</taxon>
        <taxon>Lachnospirales</taxon>
        <taxon>Natranaerovirgaceae</taxon>
        <taxon>Natranaerovirga</taxon>
    </lineage>
</organism>
<evidence type="ECO:0000313" key="3">
    <source>
        <dbReference type="Proteomes" id="UP000294902"/>
    </source>
</evidence>
<dbReference type="EMBL" id="SMAL01000013">
    <property type="protein sequence ID" value="TCT12197.1"/>
    <property type="molecule type" value="Genomic_DNA"/>
</dbReference>
<reference evidence="2 3" key="1">
    <citation type="submission" date="2019-03" db="EMBL/GenBank/DDBJ databases">
        <title>Genomic Encyclopedia of Type Strains, Phase IV (KMG-IV): sequencing the most valuable type-strain genomes for metagenomic binning, comparative biology and taxonomic classification.</title>
        <authorList>
            <person name="Goeker M."/>
        </authorList>
    </citation>
    <scope>NUCLEOTIDE SEQUENCE [LARGE SCALE GENOMIC DNA]</scope>
    <source>
        <strain evidence="2 3">DSM 24629</strain>
    </source>
</reference>
<dbReference type="AlphaFoldDB" id="A0A4R3MGG9"/>
<feature type="transmembrane region" description="Helical" evidence="1">
    <location>
        <begin position="263"/>
        <end position="281"/>
    </location>
</feature>
<proteinExistence type="predicted"/>
<feature type="transmembrane region" description="Helical" evidence="1">
    <location>
        <begin position="85"/>
        <end position="102"/>
    </location>
</feature>
<comment type="caution">
    <text evidence="2">The sequence shown here is derived from an EMBL/GenBank/DDBJ whole genome shotgun (WGS) entry which is preliminary data.</text>
</comment>
<evidence type="ECO:0000256" key="1">
    <source>
        <dbReference type="SAM" id="Phobius"/>
    </source>
</evidence>
<feature type="transmembrane region" description="Helical" evidence="1">
    <location>
        <begin position="45"/>
        <end position="73"/>
    </location>
</feature>
<dbReference type="RefSeq" id="WP_132253939.1">
    <property type="nucleotide sequence ID" value="NZ_SMAL01000013.1"/>
</dbReference>
<sequence>MNSKCISIKRIIIINIIAILFSAIFAIIVHALLPSSLDDIQFDSILVELFGFPFVASLYFIVLFTHCAIAVRYIGVRSEATKFQIGIRFGVVFAMIYLLGMQEVVVEATAFSEWGLGFVKHNFIMGIGDAIPAISLCFVISFFTIANKEKSNLIHKLNFSDIIKAVSIIAFAIVVGRTFAYESGIITSNYDTYPIPTYVWTVLFGLMLGFIYVILYPLLAYKNNLNYIPLRLAIVVGLNWIIFNCFIGLIFKDTMFEMLLRSGLDVLIFFIASIIIGKYIIAKEFISKDRFYG</sequence>
<accession>A0A4R3MGG9</accession>
<feature type="transmembrane region" description="Helical" evidence="1">
    <location>
        <begin position="122"/>
        <end position="145"/>
    </location>
</feature>
<protein>
    <submittedName>
        <fullName evidence="2">Uncharacterized protein</fullName>
    </submittedName>
</protein>
<keyword evidence="1" id="KW-0472">Membrane</keyword>
<keyword evidence="1" id="KW-0812">Transmembrane</keyword>
<keyword evidence="1" id="KW-1133">Transmembrane helix</keyword>
<feature type="transmembrane region" description="Helical" evidence="1">
    <location>
        <begin position="199"/>
        <end position="220"/>
    </location>
</feature>
<evidence type="ECO:0000313" key="2">
    <source>
        <dbReference type="EMBL" id="TCT12197.1"/>
    </source>
</evidence>
<gene>
    <name evidence="2" type="ORF">EDC18_11343</name>
</gene>
<feature type="transmembrane region" description="Helical" evidence="1">
    <location>
        <begin position="157"/>
        <end position="179"/>
    </location>
</feature>